<comment type="caution">
    <text evidence="8">The sequence shown here is derived from an EMBL/GenBank/DDBJ whole genome shotgun (WGS) entry which is preliminary data.</text>
</comment>
<dbReference type="SUPFAM" id="SSF54189">
    <property type="entry name" value="Ribosomal proteins S24e, L23 and L15e"/>
    <property type="match status" value="1"/>
</dbReference>
<evidence type="ECO:0000256" key="1">
    <source>
        <dbReference type="ARBA" id="ARBA00006700"/>
    </source>
</evidence>
<accession>A0A8J6P7J1</accession>
<keyword evidence="2 6" id="KW-0699">rRNA-binding</keyword>
<organism evidence="8 9">
    <name type="scientific">Massiliimalia timonensis</name>
    <dbReference type="NCBI Taxonomy" id="1987501"/>
    <lineage>
        <taxon>Bacteria</taxon>
        <taxon>Bacillati</taxon>
        <taxon>Bacillota</taxon>
        <taxon>Clostridia</taxon>
        <taxon>Eubacteriales</taxon>
        <taxon>Oscillospiraceae</taxon>
        <taxon>Massiliimalia</taxon>
    </lineage>
</organism>
<sequence length="97" mass="11111">MKTAQDIIIKPIITENSMMAQQFKKYTFKVAKNTNKIEIAKAVEELFGVKVAKVNTVSVKGRFKRMGRSEGYKPDWKKAIVTLTEDSKTIEFFEGMM</sequence>
<keyword evidence="3 6" id="KW-0694">RNA-binding</keyword>
<dbReference type="GO" id="GO:0005840">
    <property type="term" value="C:ribosome"/>
    <property type="evidence" value="ECO:0007669"/>
    <property type="project" value="UniProtKB-KW"/>
</dbReference>
<dbReference type="InterPro" id="IPR012677">
    <property type="entry name" value="Nucleotide-bd_a/b_plait_sf"/>
</dbReference>
<reference evidence="8" key="1">
    <citation type="submission" date="2020-08" db="EMBL/GenBank/DDBJ databases">
        <title>Genome public.</title>
        <authorList>
            <person name="Liu C."/>
            <person name="Sun Q."/>
        </authorList>
    </citation>
    <scope>NUCLEOTIDE SEQUENCE</scope>
    <source>
        <strain evidence="8">NSJ-15</strain>
    </source>
</reference>
<dbReference type="InterPro" id="IPR001014">
    <property type="entry name" value="Ribosomal_uL23_CS"/>
</dbReference>
<evidence type="ECO:0000256" key="4">
    <source>
        <dbReference type="ARBA" id="ARBA00022980"/>
    </source>
</evidence>
<dbReference type="AlphaFoldDB" id="A0A8J6P7J1"/>
<comment type="subunit">
    <text evidence="6">Part of the 50S ribosomal subunit. Contacts protein L29, and trigger factor when it is bound to the ribosome.</text>
</comment>
<dbReference type="HAMAP" id="MF_01369_B">
    <property type="entry name" value="Ribosomal_uL23_B"/>
    <property type="match status" value="1"/>
</dbReference>
<dbReference type="Pfam" id="PF00276">
    <property type="entry name" value="Ribosomal_L23"/>
    <property type="match status" value="1"/>
</dbReference>
<comment type="similarity">
    <text evidence="1 6 7">Belongs to the universal ribosomal protein uL23 family.</text>
</comment>
<dbReference type="InterPro" id="IPR012678">
    <property type="entry name" value="Ribosomal_uL23/eL15/eS24_sf"/>
</dbReference>
<comment type="function">
    <text evidence="6">One of the early assembly proteins it binds 23S rRNA. One of the proteins that surrounds the polypeptide exit tunnel on the outside of the ribosome. Forms the main docking site for trigger factor binding to the ribosome.</text>
</comment>
<evidence type="ECO:0000256" key="3">
    <source>
        <dbReference type="ARBA" id="ARBA00022884"/>
    </source>
</evidence>
<dbReference type="PANTHER" id="PTHR11620">
    <property type="entry name" value="60S RIBOSOMAL PROTEIN L23A"/>
    <property type="match status" value="1"/>
</dbReference>
<evidence type="ECO:0000256" key="2">
    <source>
        <dbReference type="ARBA" id="ARBA00022730"/>
    </source>
</evidence>
<dbReference type="GO" id="GO:0003735">
    <property type="term" value="F:structural constituent of ribosome"/>
    <property type="evidence" value="ECO:0007669"/>
    <property type="project" value="InterPro"/>
</dbReference>
<evidence type="ECO:0000256" key="5">
    <source>
        <dbReference type="ARBA" id="ARBA00023274"/>
    </source>
</evidence>
<keyword evidence="9" id="KW-1185">Reference proteome</keyword>
<gene>
    <name evidence="6 8" type="primary">rplW</name>
    <name evidence="8" type="ORF">H8702_06790</name>
</gene>
<dbReference type="FunFam" id="3.30.70.330:FF:000001">
    <property type="entry name" value="50S ribosomal protein L23"/>
    <property type="match status" value="1"/>
</dbReference>
<dbReference type="PROSITE" id="PS00050">
    <property type="entry name" value="RIBOSOMAL_L23"/>
    <property type="match status" value="1"/>
</dbReference>
<dbReference type="EMBL" id="JACRTL010000003">
    <property type="protein sequence ID" value="MBC8610830.1"/>
    <property type="molecule type" value="Genomic_DNA"/>
</dbReference>
<evidence type="ECO:0000313" key="9">
    <source>
        <dbReference type="Proteomes" id="UP000632659"/>
    </source>
</evidence>
<keyword evidence="5 6" id="KW-0687">Ribonucleoprotein</keyword>
<dbReference type="Gene3D" id="3.30.70.330">
    <property type="match status" value="1"/>
</dbReference>
<dbReference type="GO" id="GO:1990904">
    <property type="term" value="C:ribonucleoprotein complex"/>
    <property type="evidence" value="ECO:0007669"/>
    <property type="project" value="UniProtKB-KW"/>
</dbReference>
<name>A0A8J6P7J1_9FIRM</name>
<evidence type="ECO:0000256" key="7">
    <source>
        <dbReference type="RuleBase" id="RU003934"/>
    </source>
</evidence>
<dbReference type="GO" id="GO:0006412">
    <property type="term" value="P:translation"/>
    <property type="evidence" value="ECO:0007669"/>
    <property type="project" value="UniProtKB-UniRule"/>
</dbReference>
<evidence type="ECO:0000256" key="6">
    <source>
        <dbReference type="HAMAP-Rule" id="MF_01369"/>
    </source>
</evidence>
<proteinExistence type="inferred from homology"/>
<dbReference type="InterPro" id="IPR013025">
    <property type="entry name" value="Ribosomal_uL23-like"/>
</dbReference>
<evidence type="ECO:0000313" key="8">
    <source>
        <dbReference type="EMBL" id="MBC8610830.1"/>
    </source>
</evidence>
<dbReference type="Proteomes" id="UP000632659">
    <property type="component" value="Unassembled WGS sequence"/>
</dbReference>
<dbReference type="NCBIfam" id="NF004363">
    <property type="entry name" value="PRK05738.2-4"/>
    <property type="match status" value="1"/>
</dbReference>
<dbReference type="GO" id="GO:0019843">
    <property type="term" value="F:rRNA binding"/>
    <property type="evidence" value="ECO:0007669"/>
    <property type="project" value="UniProtKB-UniRule"/>
</dbReference>
<protein>
    <recommendedName>
        <fullName evidence="6">Large ribosomal subunit protein uL23</fullName>
    </recommendedName>
</protein>
<keyword evidence="4 6" id="KW-0689">Ribosomal protein</keyword>